<dbReference type="STRING" id="310780.SAMN05216267_103993"/>
<reference evidence="2 3" key="1">
    <citation type="submission" date="2016-10" db="EMBL/GenBank/DDBJ databases">
        <authorList>
            <person name="de Groot N.N."/>
        </authorList>
    </citation>
    <scope>NUCLEOTIDE SEQUENCE [LARGE SCALE GENOMIC DNA]</scope>
    <source>
        <strain evidence="2 3">CGMCC 4.2026</strain>
    </source>
</reference>
<feature type="non-terminal residue" evidence="2">
    <location>
        <position position="1"/>
    </location>
</feature>
<evidence type="ECO:0000313" key="2">
    <source>
        <dbReference type="EMBL" id="SEO74314.1"/>
    </source>
</evidence>
<protein>
    <submittedName>
        <fullName evidence="2">Uncharacterized protein</fullName>
    </submittedName>
</protein>
<accession>A0A1H8S7E3</accession>
<gene>
    <name evidence="2" type="ORF">SAMN05216267_103993</name>
</gene>
<sequence>FILNSQVGSLVWVAIDALALLSAVIVSR</sequence>
<dbReference type="EMBL" id="FODD01000039">
    <property type="protein sequence ID" value="SEO74314.1"/>
    <property type="molecule type" value="Genomic_DNA"/>
</dbReference>
<feature type="transmembrane region" description="Helical" evidence="1">
    <location>
        <begin position="6"/>
        <end position="26"/>
    </location>
</feature>
<evidence type="ECO:0000313" key="3">
    <source>
        <dbReference type="Proteomes" id="UP000181951"/>
    </source>
</evidence>
<dbReference type="AlphaFoldDB" id="A0A1H8S7E3"/>
<keyword evidence="1" id="KW-0472">Membrane</keyword>
<organism evidence="2 3">
    <name type="scientific">Actinacidiphila rubida</name>
    <dbReference type="NCBI Taxonomy" id="310780"/>
    <lineage>
        <taxon>Bacteria</taxon>
        <taxon>Bacillati</taxon>
        <taxon>Actinomycetota</taxon>
        <taxon>Actinomycetes</taxon>
        <taxon>Kitasatosporales</taxon>
        <taxon>Streptomycetaceae</taxon>
        <taxon>Actinacidiphila</taxon>
    </lineage>
</organism>
<dbReference type="Proteomes" id="UP000181951">
    <property type="component" value="Unassembled WGS sequence"/>
</dbReference>
<evidence type="ECO:0000256" key="1">
    <source>
        <dbReference type="SAM" id="Phobius"/>
    </source>
</evidence>
<name>A0A1H8S7E3_9ACTN</name>
<keyword evidence="1" id="KW-0812">Transmembrane</keyword>
<keyword evidence="1" id="KW-1133">Transmembrane helix</keyword>
<proteinExistence type="predicted"/>
<keyword evidence="3" id="KW-1185">Reference proteome</keyword>